<name>A0A0F6YGM8_9BACT</name>
<evidence type="ECO:0000313" key="4">
    <source>
        <dbReference type="Proteomes" id="UP000034883"/>
    </source>
</evidence>
<dbReference type="KEGG" id="samy:DB32_000184"/>
<dbReference type="RefSeq" id="WP_053230514.1">
    <property type="nucleotide sequence ID" value="NZ_CP011125.1"/>
</dbReference>
<keyword evidence="1" id="KW-1133">Transmembrane helix</keyword>
<feature type="signal peptide" evidence="2">
    <location>
        <begin position="1"/>
        <end position="19"/>
    </location>
</feature>
<reference evidence="3 4" key="1">
    <citation type="submission" date="2015-03" db="EMBL/GenBank/DDBJ databases">
        <title>Genome assembly of Sandaracinus amylolyticus DSM 53668.</title>
        <authorList>
            <person name="Sharma G."/>
            <person name="Subramanian S."/>
        </authorList>
    </citation>
    <scope>NUCLEOTIDE SEQUENCE [LARGE SCALE GENOMIC DNA]</scope>
    <source>
        <strain evidence="3 4">DSM 53668</strain>
    </source>
</reference>
<evidence type="ECO:0008006" key="5">
    <source>
        <dbReference type="Google" id="ProtNLM"/>
    </source>
</evidence>
<accession>A0A0F6YGM8</accession>
<dbReference type="STRING" id="927083.DB32_000184"/>
<evidence type="ECO:0000256" key="1">
    <source>
        <dbReference type="SAM" id="Phobius"/>
    </source>
</evidence>
<feature type="transmembrane region" description="Helical" evidence="1">
    <location>
        <begin position="221"/>
        <end position="246"/>
    </location>
</feature>
<dbReference type="AlphaFoldDB" id="A0A0F6YGM8"/>
<keyword evidence="1" id="KW-0472">Membrane</keyword>
<proteinExistence type="predicted"/>
<keyword evidence="1" id="KW-0812">Transmembrane</keyword>
<keyword evidence="4" id="KW-1185">Reference proteome</keyword>
<gene>
    <name evidence="3" type="ORF">DB32_000184</name>
</gene>
<sequence>MLGASLVALVVLVVASSAAAQGASAGRDAYLAADFPGAARAFEQVLARESVPRADALEAHRHLATLRFVLGDAAAAEGHARAAIALAPDALPVEGSPIEISTLFDAARAQLGGRDALRLEHAEHDDGTRSIDATLAPWPSALSATLSLACSAATREGTWRTRARPPRVDLALPALRDDVTCRAELAPAAGGDAWITTELLVPGIALAPPARAPEDEGNDDALIAGLVGGGAAIVVAAVIVAIVLAVDAGSQDARFGGTVSVPGW</sequence>
<evidence type="ECO:0000256" key="2">
    <source>
        <dbReference type="SAM" id="SignalP"/>
    </source>
</evidence>
<organism evidence="3 4">
    <name type="scientific">Sandaracinus amylolyticus</name>
    <dbReference type="NCBI Taxonomy" id="927083"/>
    <lineage>
        <taxon>Bacteria</taxon>
        <taxon>Pseudomonadati</taxon>
        <taxon>Myxococcota</taxon>
        <taxon>Polyangia</taxon>
        <taxon>Polyangiales</taxon>
        <taxon>Sandaracinaceae</taxon>
        <taxon>Sandaracinus</taxon>
    </lineage>
</organism>
<feature type="chain" id="PRO_5002512635" description="Tetratricopeptide repeat protein" evidence="2">
    <location>
        <begin position="20"/>
        <end position="264"/>
    </location>
</feature>
<keyword evidence="2" id="KW-0732">Signal</keyword>
<evidence type="ECO:0000313" key="3">
    <source>
        <dbReference type="EMBL" id="AKF03035.1"/>
    </source>
</evidence>
<dbReference type="EMBL" id="CP011125">
    <property type="protein sequence ID" value="AKF03035.1"/>
    <property type="molecule type" value="Genomic_DNA"/>
</dbReference>
<protein>
    <recommendedName>
        <fullName evidence="5">Tetratricopeptide repeat protein</fullName>
    </recommendedName>
</protein>
<dbReference type="Proteomes" id="UP000034883">
    <property type="component" value="Chromosome"/>
</dbReference>